<dbReference type="Gene3D" id="2.60.40.200">
    <property type="entry name" value="Superoxide dismutase, copper/zinc binding domain"/>
    <property type="match status" value="1"/>
</dbReference>
<dbReference type="Proteomes" id="UP001190700">
    <property type="component" value="Unassembled WGS sequence"/>
</dbReference>
<evidence type="ECO:0000256" key="1">
    <source>
        <dbReference type="SAM" id="MobiDB-lite"/>
    </source>
</evidence>
<dbReference type="InterPro" id="IPR036423">
    <property type="entry name" value="SOD-like_Cu/Zn_dom_sf"/>
</dbReference>
<comment type="caution">
    <text evidence="2">The sequence shown here is derived from an EMBL/GenBank/DDBJ whole genome shotgun (WGS) entry which is preliminary data.</text>
</comment>
<keyword evidence="3" id="KW-1185">Reference proteome</keyword>
<dbReference type="AlphaFoldDB" id="A0AAE0GNL5"/>
<dbReference type="EMBL" id="LGRX02003885">
    <property type="protein sequence ID" value="KAK3281322.1"/>
    <property type="molecule type" value="Genomic_DNA"/>
</dbReference>
<feature type="region of interest" description="Disordered" evidence="1">
    <location>
        <begin position="394"/>
        <end position="432"/>
    </location>
</feature>
<proteinExistence type="predicted"/>
<dbReference type="GO" id="GO:0006801">
    <property type="term" value="P:superoxide metabolic process"/>
    <property type="evidence" value="ECO:0007669"/>
    <property type="project" value="InterPro"/>
</dbReference>
<dbReference type="SUPFAM" id="SSF49329">
    <property type="entry name" value="Cu,Zn superoxide dismutase-like"/>
    <property type="match status" value="2"/>
</dbReference>
<feature type="compositionally biased region" description="Pro residues" evidence="1">
    <location>
        <begin position="403"/>
        <end position="431"/>
    </location>
</feature>
<name>A0AAE0GNL5_9CHLO</name>
<sequence>MLRWGTAGDGVVSLRRADLEASIGVYPAYSGEATNVSGLVQVSQLANGSLAVAYTLSGAQPGELEAELEAYPGYVGEWSNISGTVTVTESATAGGSGAVAVAYDLSGLPAGSLSAQMDAYPGYDGEYTVGGTVVVTRVNRTSIRVTYNLSSLEASKEGGMHIHTGSSCVEASEVGGHYFSPANGSDPWDMTTYSADSSGLAVGSFEISSGHPYDENTGHAFVVHLSNGTRAGCGTLEAAGYGLHIHEGLACDDAGGHYWTPASDPDPWAATLYYPDGEGNAEGVLEVDSGYAYLNNSGHALVVHSGSERIGCGVLAQVRYGMHIHEGTACEDAGGHYWTPASDPDPWNLDTSYYVPCGKGNAEGSFSIWSGYELEAALGHAFVIHGAQGERIGCGVLSGTTSPRPPAVPPPPPPSPPPVPPPPSPSPPPATPGFIEGSAILVSSVVAFEELNIASFDDESFRDDFTTSFKAAMAESASCHKDNVLVGDISSGSVLVNSTVRMETSSQQAGAAAFAATLESNVSSIFAGDSFSSYRGDIFI</sequence>
<dbReference type="GO" id="GO:0046872">
    <property type="term" value="F:metal ion binding"/>
    <property type="evidence" value="ECO:0007669"/>
    <property type="project" value="InterPro"/>
</dbReference>
<evidence type="ECO:0000313" key="2">
    <source>
        <dbReference type="EMBL" id="KAK3281322.1"/>
    </source>
</evidence>
<accession>A0AAE0GNL5</accession>
<gene>
    <name evidence="2" type="ORF">CYMTET_10877</name>
</gene>
<reference evidence="2 3" key="1">
    <citation type="journal article" date="2015" name="Genome Biol. Evol.">
        <title>Comparative Genomics of a Bacterivorous Green Alga Reveals Evolutionary Causalities and Consequences of Phago-Mixotrophic Mode of Nutrition.</title>
        <authorList>
            <person name="Burns J.A."/>
            <person name="Paasch A."/>
            <person name="Narechania A."/>
            <person name="Kim E."/>
        </authorList>
    </citation>
    <scope>NUCLEOTIDE SEQUENCE [LARGE SCALE GENOMIC DNA]</scope>
    <source>
        <strain evidence="2 3">PLY_AMNH</strain>
    </source>
</reference>
<protein>
    <submittedName>
        <fullName evidence="2">Uncharacterized protein</fullName>
    </submittedName>
</protein>
<organism evidence="2 3">
    <name type="scientific">Cymbomonas tetramitiformis</name>
    <dbReference type="NCBI Taxonomy" id="36881"/>
    <lineage>
        <taxon>Eukaryota</taxon>
        <taxon>Viridiplantae</taxon>
        <taxon>Chlorophyta</taxon>
        <taxon>Pyramimonadophyceae</taxon>
        <taxon>Pyramimonadales</taxon>
        <taxon>Pyramimonadaceae</taxon>
        <taxon>Cymbomonas</taxon>
    </lineage>
</organism>
<evidence type="ECO:0000313" key="3">
    <source>
        <dbReference type="Proteomes" id="UP001190700"/>
    </source>
</evidence>